<dbReference type="GO" id="GO:0016491">
    <property type="term" value="F:oxidoreductase activity"/>
    <property type="evidence" value="ECO:0007669"/>
    <property type="project" value="InterPro"/>
</dbReference>
<evidence type="ECO:0008006" key="4">
    <source>
        <dbReference type="Google" id="ProtNLM"/>
    </source>
</evidence>
<name>A0A7H9BFH5_9NEIS</name>
<proteinExistence type="predicted"/>
<sequence>MNAKSIPIRVHTQRGVATLLVSIVILIVLGLMTLYTNRSIIIEQKTSANAYKKSLALEAAQSGLENFMGIISSSDDTKNYKIYFDPPTGGGSDWTLKSAFDNKAKINNKGYLNNTNDTYVHNFSLSGLIPVKSEALALAKASDGTDLNGQKQEYSVYLYSITSATPGVPPRFVLISRGCADSCTYSDAFVMTEFTIGQRKICPMEINGKFEGVNGPSIHGTTNISGNPANSVFNCGLSLGSVPTNSGVGTTDDITGCQTGTGCSSNGSADRYNPKYNIQSDPSKDNHFKKYFNKSMSDFKAEATTCVLTGDKDQVDLNTALAGGGVCAGKTTVVISGNFSINASPSPALGADPVKYPNGLTLVVEGDLNMSWGTSTFDGFLYVYGNAKSTAAGSMKIIGSAAFAGDVVGQLSWDVVADAKKARLPSGSTLTANFSSGTWRDF</sequence>
<protein>
    <recommendedName>
        <fullName evidence="4">Type 4 fimbrial biogenesis protein PilX N-terminal domain-containing protein</fullName>
    </recommendedName>
</protein>
<keyword evidence="1" id="KW-0472">Membrane</keyword>
<dbReference type="EMBL" id="CP058627">
    <property type="protein sequence ID" value="QLG87327.1"/>
    <property type="molecule type" value="Genomic_DNA"/>
</dbReference>
<feature type="transmembrane region" description="Helical" evidence="1">
    <location>
        <begin position="16"/>
        <end position="35"/>
    </location>
</feature>
<dbReference type="InterPro" id="IPR036485">
    <property type="entry name" value="Glu_synth_asu_C_sf"/>
</dbReference>
<dbReference type="RefSeq" id="WP_179357411.1">
    <property type="nucleotide sequence ID" value="NZ_CP058627.1"/>
</dbReference>
<accession>A0A7H9BFH5</accession>
<dbReference type="KEGG" id="chiz:HQ393_03135"/>
<keyword evidence="1" id="KW-1133">Transmembrane helix</keyword>
<evidence type="ECO:0000313" key="2">
    <source>
        <dbReference type="EMBL" id="QLG87327.1"/>
    </source>
</evidence>
<dbReference type="Proteomes" id="UP000509597">
    <property type="component" value="Chromosome"/>
</dbReference>
<evidence type="ECO:0000313" key="3">
    <source>
        <dbReference type="Proteomes" id="UP000509597"/>
    </source>
</evidence>
<organism evidence="2 3">
    <name type="scientific">Chitinibacter bivalviorum</name>
    <dbReference type="NCBI Taxonomy" id="2739434"/>
    <lineage>
        <taxon>Bacteria</taxon>
        <taxon>Pseudomonadati</taxon>
        <taxon>Pseudomonadota</taxon>
        <taxon>Betaproteobacteria</taxon>
        <taxon>Neisseriales</taxon>
        <taxon>Chitinibacteraceae</taxon>
        <taxon>Chitinibacter</taxon>
    </lineage>
</organism>
<gene>
    <name evidence="2" type="ORF">HQ393_03135</name>
</gene>
<reference evidence="2 3" key="1">
    <citation type="submission" date="2020-07" db="EMBL/GenBank/DDBJ databases">
        <title>Complete genome sequence of Chitinibacter sp. 2T18.</title>
        <authorList>
            <person name="Bae J.-W."/>
            <person name="Choi J.-W."/>
        </authorList>
    </citation>
    <scope>NUCLEOTIDE SEQUENCE [LARGE SCALE GENOMIC DNA]</scope>
    <source>
        <strain evidence="2 3">2T18</strain>
    </source>
</reference>
<keyword evidence="3" id="KW-1185">Reference proteome</keyword>
<dbReference type="SUPFAM" id="SSF69336">
    <property type="entry name" value="Alpha subunit of glutamate synthase, C-terminal domain"/>
    <property type="match status" value="1"/>
</dbReference>
<keyword evidence="1" id="KW-0812">Transmembrane</keyword>
<dbReference type="AlphaFoldDB" id="A0A7H9BFH5"/>
<evidence type="ECO:0000256" key="1">
    <source>
        <dbReference type="SAM" id="Phobius"/>
    </source>
</evidence>